<comment type="similarity">
    <text evidence="3">Belongs to the short-chain dehydrogenases/reductases (SDR) family.</text>
</comment>
<dbReference type="RefSeq" id="WP_344494603.1">
    <property type="nucleotide sequence ID" value="NZ_BAAAUD010000026.1"/>
</dbReference>
<name>A0ABN3X637_9ACTN</name>
<accession>A0ABN3X637</accession>
<evidence type="ECO:0000313" key="6">
    <source>
        <dbReference type="Proteomes" id="UP001500403"/>
    </source>
</evidence>
<comment type="caution">
    <text evidence="5">The sequence shown here is derived from an EMBL/GenBank/DDBJ whole genome shotgun (WGS) entry which is preliminary data.</text>
</comment>
<keyword evidence="6" id="KW-1185">Reference proteome</keyword>
<dbReference type="EMBL" id="BAAAUD010000026">
    <property type="protein sequence ID" value="GAA2939474.1"/>
    <property type="molecule type" value="Genomic_DNA"/>
</dbReference>
<dbReference type="InterPro" id="IPR002347">
    <property type="entry name" value="SDR_fam"/>
</dbReference>
<dbReference type="Pfam" id="PF00106">
    <property type="entry name" value="adh_short"/>
    <property type="match status" value="1"/>
</dbReference>
<dbReference type="PANTHER" id="PTHR43544">
    <property type="entry name" value="SHORT-CHAIN DEHYDROGENASE/REDUCTASE"/>
    <property type="match status" value="1"/>
</dbReference>
<reference evidence="5 6" key="1">
    <citation type="journal article" date="2019" name="Int. J. Syst. Evol. Microbiol.">
        <title>The Global Catalogue of Microorganisms (GCM) 10K type strain sequencing project: providing services to taxonomists for standard genome sequencing and annotation.</title>
        <authorList>
            <consortium name="The Broad Institute Genomics Platform"/>
            <consortium name="The Broad Institute Genome Sequencing Center for Infectious Disease"/>
            <person name="Wu L."/>
            <person name="Ma J."/>
        </authorList>
    </citation>
    <scope>NUCLEOTIDE SEQUENCE [LARGE SCALE GENOMIC DNA]</scope>
    <source>
        <strain evidence="5 6">JCM 9088</strain>
    </source>
</reference>
<dbReference type="InterPro" id="IPR051468">
    <property type="entry name" value="Fungal_SecMetab_SDRs"/>
</dbReference>
<feature type="region of interest" description="Disordered" evidence="4">
    <location>
        <begin position="1"/>
        <end position="23"/>
    </location>
</feature>
<evidence type="ECO:0000256" key="3">
    <source>
        <dbReference type="RuleBase" id="RU000363"/>
    </source>
</evidence>
<gene>
    <name evidence="5" type="ORF">GCM10010446_26080</name>
</gene>
<sequence>MTNTPTRRNPGRPTRPSPEPDPIRHVLITGANRGLGRASAELLAAQGWFVLAGHRRPATADSLVDNVLTHGGRALSVPLDVTVPASLRAAAEQIADCTGGTLDALINNAGVFLPEDAQLTSLTLETCRTTLLTNIGGPLMTTLAFLPLMRAADSASVVNISSAEARPERADGHYTCYRASKAALELATVNLSLALRPDHIVVNAVEPGWIPTDMGGPDAPDSVDVAARLVAWAASLAHVPGASSGEVFSVHALPSALTADAEPHHG</sequence>
<dbReference type="PRINTS" id="PR00081">
    <property type="entry name" value="GDHRDH"/>
</dbReference>
<evidence type="ECO:0000256" key="1">
    <source>
        <dbReference type="ARBA" id="ARBA00022857"/>
    </source>
</evidence>
<organism evidence="5 6">
    <name type="scientific">Streptomyces enissocaesilis</name>
    <dbReference type="NCBI Taxonomy" id="332589"/>
    <lineage>
        <taxon>Bacteria</taxon>
        <taxon>Bacillati</taxon>
        <taxon>Actinomycetota</taxon>
        <taxon>Actinomycetes</taxon>
        <taxon>Kitasatosporales</taxon>
        <taxon>Streptomycetaceae</taxon>
        <taxon>Streptomyces</taxon>
        <taxon>Streptomyces rochei group</taxon>
    </lineage>
</organism>
<evidence type="ECO:0000256" key="2">
    <source>
        <dbReference type="ARBA" id="ARBA00023002"/>
    </source>
</evidence>
<dbReference type="PRINTS" id="PR00080">
    <property type="entry name" value="SDRFAMILY"/>
</dbReference>
<dbReference type="Gene3D" id="3.40.50.720">
    <property type="entry name" value="NAD(P)-binding Rossmann-like Domain"/>
    <property type="match status" value="1"/>
</dbReference>
<keyword evidence="1" id="KW-0521">NADP</keyword>
<dbReference type="InterPro" id="IPR036291">
    <property type="entry name" value="NAD(P)-bd_dom_sf"/>
</dbReference>
<dbReference type="CDD" id="cd05233">
    <property type="entry name" value="SDR_c"/>
    <property type="match status" value="1"/>
</dbReference>
<keyword evidence="2" id="KW-0560">Oxidoreductase</keyword>
<dbReference type="SUPFAM" id="SSF51735">
    <property type="entry name" value="NAD(P)-binding Rossmann-fold domains"/>
    <property type="match status" value="1"/>
</dbReference>
<protein>
    <submittedName>
        <fullName evidence="5">SDR family oxidoreductase</fullName>
    </submittedName>
</protein>
<proteinExistence type="inferred from homology"/>
<dbReference type="Proteomes" id="UP001500403">
    <property type="component" value="Unassembled WGS sequence"/>
</dbReference>
<evidence type="ECO:0000256" key="4">
    <source>
        <dbReference type="SAM" id="MobiDB-lite"/>
    </source>
</evidence>
<dbReference type="PANTHER" id="PTHR43544:SF7">
    <property type="entry name" value="NADB-LER2"/>
    <property type="match status" value="1"/>
</dbReference>
<evidence type="ECO:0000313" key="5">
    <source>
        <dbReference type="EMBL" id="GAA2939474.1"/>
    </source>
</evidence>
<feature type="compositionally biased region" description="Low complexity" evidence="4">
    <location>
        <begin position="1"/>
        <end position="12"/>
    </location>
</feature>